<protein>
    <recommendedName>
        <fullName evidence="5 10">Inositol-1-monophosphatase</fullName>
        <ecNumber evidence="4 10">3.1.3.25</ecNumber>
    </recommendedName>
</protein>
<dbReference type="STRING" id="443610.VE25_21050"/>
<sequence>MARSALLHVMVQAAFKAGKSLTRDFSEVENLQVSRKGPADFVSAADKRAEQIVFEELRKARPTYAFLMEESGEVAGTDGQHRWIIDPLDGTTNFLHSIPLFAVAIALQRGDEIVASVIYNPILDELYTAEKGGGAWLSDRKRLRVAGRRHLADCVAVTGIKTQGTANDTLALRQVAAVNPAVAGLRRSGSISMDMAWLAAGRYDVLWEAGLSPWDVAPGLLMVREAGGFVCDYSGGPGSIWNGEVVAGNETVQAALLKVLKTVK</sequence>
<evidence type="ECO:0000256" key="1">
    <source>
        <dbReference type="ARBA" id="ARBA00001033"/>
    </source>
</evidence>
<evidence type="ECO:0000256" key="10">
    <source>
        <dbReference type="RuleBase" id="RU364068"/>
    </source>
</evidence>
<evidence type="ECO:0000256" key="9">
    <source>
        <dbReference type="PIRSR" id="PIRSR600760-2"/>
    </source>
</evidence>
<dbReference type="Gene3D" id="3.30.540.10">
    <property type="entry name" value="Fructose-1,6-Bisphosphatase, subunit A, domain 1"/>
    <property type="match status" value="1"/>
</dbReference>
<evidence type="ECO:0000256" key="5">
    <source>
        <dbReference type="ARBA" id="ARBA00019784"/>
    </source>
</evidence>
<comment type="similarity">
    <text evidence="3 10">Belongs to the inositol monophosphatase superfamily.</text>
</comment>
<keyword evidence="7 10" id="KW-0378">Hydrolase</keyword>
<feature type="binding site" evidence="9">
    <location>
        <position position="88"/>
    </location>
    <ligand>
        <name>Mg(2+)</name>
        <dbReference type="ChEBI" id="CHEBI:18420"/>
        <label>1</label>
        <note>catalytic</note>
    </ligand>
</feature>
<evidence type="ECO:0000256" key="2">
    <source>
        <dbReference type="ARBA" id="ARBA00001946"/>
    </source>
</evidence>
<dbReference type="Pfam" id="PF00459">
    <property type="entry name" value="Inositol_P"/>
    <property type="match status" value="1"/>
</dbReference>
<reference evidence="11 12" key="1">
    <citation type="submission" date="2015-03" db="EMBL/GenBank/DDBJ databases">
        <authorList>
            <person name="Hassan Y.I."/>
            <person name="Lepp D."/>
            <person name="Li X.-Z."/>
            <person name="Zhou T."/>
        </authorList>
    </citation>
    <scope>NUCLEOTIDE SEQUENCE [LARGE SCALE GENOMIC DNA]</scope>
    <source>
        <strain evidence="11 12">BD-c194</strain>
    </source>
</reference>
<dbReference type="AlphaFoldDB" id="A0A0F5FDY8"/>
<dbReference type="PANTHER" id="PTHR20854">
    <property type="entry name" value="INOSITOL MONOPHOSPHATASE"/>
    <property type="match status" value="1"/>
</dbReference>
<proteinExistence type="inferred from homology"/>
<evidence type="ECO:0000256" key="4">
    <source>
        <dbReference type="ARBA" id="ARBA00013106"/>
    </source>
</evidence>
<dbReference type="PRINTS" id="PR01959">
    <property type="entry name" value="SBIMPHPHTASE"/>
</dbReference>
<accession>A0A0F5FDY8</accession>
<dbReference type="GO" id="GO:0007165">
    <property type="term" value="P:signal transduction"/>
    <property type="evidence" value="ECO:0007669"/>
    <property type="project" value="TreeGrafter"/>
</dbReference>
<keyword evidence="6 9" id="KW-0479">Metal-binding</keyword>
<evidence type="ECO:0000256" key="3">
    <source>
        <dbReference type="ARBA" id="ARBA00009759"/>
    </source>
</evidence>
<evidence type="ECO:0000313" key="12">
    <source>
        <dbReference type="Proteomes" id="UP000033632"/>
    </source>
</evidence>
<dbReference type="FunFam" id="3.30.540.10:FF:000003">
    <property type="entry name" value="Inositol-1-monophosphatase"/>
    <property type="match status" value="1"/>
</dbReference>
<dbReference type="GO" id="GO:0046872">
    <property type="term" value="F:metal ion binding"/>
    <property type="evidence" value="ECO:0007669"/>
    <property type="project" value="UniProtKB-KW"/>
</dbReference>
<organism evidence="11 12">
    <name type="scientific">Devosia geojensis</name>
    <dbReference type="NCBI Taxonomy" id="443610"/>
    <lineage>
        <taxon>Bacteria</taxon>
        <taxon>Pseudomonadati</taxon>
        <taxon>Pseudomonadota</taxon>
        <taxon>Alphaproteobacteria</taxon>
        <taxon>Hyphomicrobiales</taxon>
        <taxon>Devosiaceae</taxon>
        <taxon>Devosia</taxon>
    </lineage>
</organism>
<dbReference type="PROSITE" id="PS00629">
    <property type="entry name" value="IMP_1"/>
    <property type="match status" value="1"/>
</dbReference>
<evidence type="ECO:0000313" key="11">
    <source>
        <dbReference type="EMBL" id="KKB06795.1"/>
    </source>
</evidence>
<feature type="binding site" evidence="9">
    <location>
        <position position="215"/>
    </location>
    <ligand>
        <name>Mg(2+)</name>
        <dbReference type="ChEBI" id="CHEBI:18420"/>
        <label>1</label>
        <note>catalytic</note>
    </ligand>
</feature>
<dbReference type="InterPro" id="IPR022337">
    <property type="entry name" value="Inositol_monophosphatase_SuhB"/>
</dbReference>
<dbReference type="SUPFAM" id="SSF56655">
    <property type="entry name" value="Carbohydrate phosphatase"/>
    <property type="match status" value="1"/>
</dbReference>
<feature type="binding site" evidence="9">
    <location>
        <position position="86"/>
    </location>
    <ligand>
        <name>Mg(2+)</name>
        <dbReference type="ChEBI" id="CHEBI:18420"/>
        <label>1</label>
        <note>catalytic</note>
    </ligand>
</feature>
<dbReference type="PATRIC" id="fig|443610.3.peg.2538"/>
<dbReference type="InterPro" id="IPR000760">
    <property type="entry name" value="Inositol_monophosphatase-like"/>
</dbReference>
<feature type="binding site" evidence="9">
    <location>
        <position position="89"/>
    </location>
    <ligand>
        <name>Mg(2+)</name>
        <dbReference type="ChEBI" id="CHEBI:18420"/>
        <label>1</label>
        <note>catalytic</note>
    </ligand>
</feature>
<dbReference type="Gene3D" id="3.40.190.80">
    <property type="match status" value="1"/>
</dbReference>
<dbReference type="PRINTS" id="PR00377">
    <property type="entry name" value="IMPHPHTASES"/>
</dbReference>
<dbReference type="InterPro" id="IPR020583">
    <property type="entry name" value="Inositol_monoP_metal-BS"/>
</dbReference>
<dbReference type="OrthoDB" id="9785695at2"/>
<name>A0A0F5FDY8_9HYPH</name>
<dbReference type="Proteomes" id="UP000033632">
    <property type="component" value="Unassembled WGS sequence"/>
</dbReference>
<keyword evidence="12" id="KW-1185">Reference proteome</keyword>
<keyword evidence="8 9" id="KW-0460">Magnesium</keyword>
<dbReference type="InterPro" id="IPR033942">
    <property type="entry name" value="IMPase"/>
</dbReference>
<dbReference type="CDD" id="cd01639">
    <property type="entry name" value="IMPase"/>
    <property type="match status" value="1"/>
</dbReference>
<feature type="binding site" evidence="9">
    <location>
        <position position="69"/>
    </location>
    <ligand>
        <name>Mg(2+)</name>
        <dbReference type="ChEBI" id="CHEBI:18420"/>
        <label>1</label>
        <note>catalytic</note>
    </ligand>
</feature>
<comment type="catalytic activity">
    <reaction evidence="1 10">
        <text>a myo-inositol phosphate + H2O = myo-inositol + phosphate</text>
        <dbReference type="Rhea" id="RHEA:24056"/>
        <dbReference type="ChEBI" id="CHEBI:15377"/>
        <dbReference type="ChEBI" id="CHEBI:17268"/>
        <dbReference type="ChEBI" id="CHEBI:43474"/>
        <dbReference type="ChEBI" id="CHEBI:84139"/>
        <dbReference type="EC" id="3.1.3.25"/>
    </reaction>
</comment>
<evidence type="ECO:0000256" key="7">
    <source>
        <dbReference type="ARBA" id="ARBA00022801"/>
    </source>
</evidence>
<comment type="cofactor">
    <cofactor evidence="2 9 10">
        <name>Mg(2+)</name>
        <dbReference type="ChEBI" id="CHEBI:18420"/>
    </cofactor>
</comment>
<dbReference type="RefSeq" id="WP_046110642.1">
    <property type="nucleotide sequence ID" value="NZ_JZEX01000199.1"/>
</dbReference>
<dbReference type="EMBL" id="JZEX01000199">
    <property type="protein sequence ID" value="KKB06795.1"/>
    <property type="molecule type" value="Genomic_DNA"/>
</dbReference>
<dbReference type="GO" id="GO:0008934">
    <property type="term" value="F:inositol monophosphate 1-phosphatase activity"/>
    <property type="evidence" value="ECO:0007669"/>
    <property type="project" value="InterPro"/>
</dbReference>
<evidence type="ECO:0000256" key="6">
    <source>
        <dbReference type="ARBA" id="ARBA00022723"/>
    </source>
</evidence>
<dbReference type="EC" id="3.1.3.25" evidence="4 10"/>
<evidence type="ECO:0000256" key="8">
    <source>
        <dbReference type="ARBA" id="ARBA00022842"/>
    </source>
</evidence>
<dbReference type="GO" id="GO:0006020">
    <property type="term" value="P:inositol metabolic process"/>
    <property type="evidence" value="ECO:0007669"/>
    <property type="project" value="TreeGrafter"/>
</dbReference>
<dbReference type="PANTHER" id="PTHR20854:SF4">
    <property type="entry name" value="INOSITOL-1-MONOPHOSPHATASE-RELATED"/>
    <property type="match status" value="1"/>
</dbReference>
<gene>
    <name evidence="11" type="ORF">VE25_21050</name>
</gene>
<comment type="caution">
    <text evidence="11">The sequence shown here is derived from an EMBL/GenBank/DDBJ whole genome shotgun (WGS) entry which is preliminary data.</text>
</comment>